<accession>A0AAD5V4M5</accession>
<reference evidence="1" key="1">
    <citation type="submission" date="2022-07" db="EMBL/GenBank/DDBJ databases">
        <title>Genome Sequence of Physisporinus lineatus.</title>
        <authorList>
            <person name="Buettner E."/>
        </authorList>
    </citation>
    <scope>NUCLEOTIDE SEQUENCE</scope>
    <source>
        <strain evidence="1">VT162</strain>
    </source>
</reference>
<sequence length="347" mass="38800">MADVFLDPARLGKWRGLCRSDPERVLRVFHLYPPHAKSPEGDTGDEVVAMMRALQEIAVGQGVSGKPDPAWKDLVEAGIIEELCNSVQTLVMDVKPKTPMGVPKEISEVVAKEGPSPCFLPFAILNDAAVHFSEPPGPLDKRMLSALRSQWADMMRSVSPTFPANIHKTAQPHPQIWENPQNTLLPDPFHSRYRNRSSCITTNTKRRLPTSLAFNDLTVPVMTRMWIASATSEGDGMDALLTSMVMKNLFSPFDHPSDEQHMTDPEIPNLKHVVPLVYLGANALNGSPRSSQADALVEGFIKYFKWGGPKNDIQLPLAFLFYSWIKRIPILYEPLRRMRRFGGACFL</sequence>
<gene>
    <name evidence="1" type="ORF">NLI96_g4602</name>
</gene>
<dbReference type="EMBL" id="JANAWD010000137">
    <property type="protein sequence ID" value="KAJ3485926.1"/>
    <property type="molecule type" value="Genomic_DNA"/>
</dbReference>
<organism evidence="1 2">
    <name type="scientific">Meripilus lineatus</name>
    <dbReference type="NCBI Taxonomy" id="2056292"/>
    <lineage>
        <taxon>Eukaryota</taxon>
        <taxon>Fungi</taxon>
        <taxon>Dikarya</taxon>
        <taxon>Basidiomycota</taxon>
        <taxon>Agaricomycotina</taxon>
        <taxon>Agaricomycetes</taxon>
        <taxon>Polyporales</taxon>
        <taxon>Meripilaceae</taxon>
        <taxon>Meripilus</taxon>
    </lineage>
</organism>
<dbReference type="Proteomes" id="UP001212997">
    <property type="component" value="Unassembled WGS sequence"/>
</dbReference>
<proteinExistence type="predicted"/>
<protein>
    <submittedName>
        <fullName evidence="1">Uncharacterized protein</fullName>
    </submittedName>
</protein>
<dbReference type="AlphaFoldDB" id="A0AAD5V4M5"/>
<name>A0AAD5V4M5_9APHY</name>
<evidence type="ECO:0000313" key="2">
    <source>
        <dbReference type="Proteomes" id="UP001212997"/>
    </source>
</evidence>
<comment type="caution">
    <text evidence="1">The sequence shown here is derived from an EMBL/GenBank/DDBJ whole genome shotgun (WGS) entry which is preliminary data.</text>
</comment>
<keyword evidence="2" id="KW-1185">Reference proteome</keyword>
<evidence type="ECO:0000313" key="1">
    <source>
        <dbReference type="EMBL" id="KAJ3485926.1"/>
    </source>
</evidence>